<name>A0AAW8Q4X9_VIBPH</name>
<protein>
    <submittedName>
        <fullName evidence="2">Inovirus-type Gp2 protein</fullName>
    </submittedName>
</protein>
<reference evidence="2" key="1">
    <citation type="submission" date="2023-06" db="EMBL/GenBank/DDBJ databases">
        <title>Genomic Diversity of Vibrio spp. and Metagenomic Analysis of Pathogens in Florida Gulf Coastal Waters Following Hurricane Ian.</title>
        <authorList>
            <person name="Brumfield K.D."/>
        </authorList>
    </citation>
    <scope>NUCLEOTIDE SEQUENCE</scope>
    <source>
        <strain evidence="2">WBS2B-138</strain>
    </source>
</reference>
<feature type="domain" description="YagK/YfjJ C-terminal" evidence="1">
    <location>
        <begin position="38"/>
        <end position="217"/>
    </location>
</feature>
<accession>A0AAW8Q4X9</accession>
<proteinExistence type="predicted"/>
<evidence type="ECO:0000313" key="2">
    <source>
        <dbReference type="EMBL" id="MDS1822734.1"/>
    </source>
</evidence>
<dbReference type="EMBL" id="JAUHGG010000006">
    <property type="protein sequence ID" value="MDS1822734.1"/>
    <property type="molecule type" value="Genomic_DNA"/>
</dbReference>
<dbReference type="Proteomes" id="UP001253193">
    <property type="component" value="Unassembled WGS sequence"/>
</dbReference>
<dbReference type="AlphaFoldDB" id="A0AAW8Q4X9"/>
<comment type="caution">
    <text evidence="2">The sequence shown here is derived from an EMBL/GenBank/DDBJ whole genome shotgun (WGS) entry which is preliminary data.</text>
</comment>
<sequence>MYEEPFEGTLFNGLPINNKYPMSERYLESAHLVYRDALTRYSKILMFHVTLRLPLYYEGRCSGVMSAFIRSLKKRVERDLARRRLKVERVHNTDVHYVWCREVSREYREHYHIMVMVNANTYRALGCYTKTSNEHLAGMVTRSWASAIGMSIDDIRWLVHFTDDVGLIATRQIPYTSVESTYGTFNNSFEAGFYWLSYLCKLITKEYGNGARNFGYSQTCP</sequence>
<evidence type="ECO:0000313" key="3">
    <source>
        <dbReference type="Proteomes" id="UP001253193"/>
    </source>
</evidence>
<dbReference type="RefSeq" id="WP_140104104.1">
    <property type="nucleotide sequence ID" value="NZ_CP034289.1"/>
</dbReference>
<dbReference type="InterPro" id="IPR057271">
    <property type="entry name" value="YagK_YfjJ_C"/>
</dbReference>
<evidence type="ECO:0000259" key="1">
    <source>
        <dbReference type="Pfam" id="PF11726"/>
    </source>
</evidence>
<gene>
    <name evidence="2" type="ORF">QX249_19020</name>
</gene>
<organism evidence="2 3">
    <name type="scientific">Vibrio parahaemolyticus</name>
    <dbReference type="NCBI Taxonomy" id="670"/>
    <lineage>
        <taxon>Bacteria</taxon>
        <taxon>Pseudomonadati</taxon>
        <taxon>Pseudomonadota</taxon>
        <taxon>Gammaproteobacteria</taxon>
        <taxon>Vibrionales</taxon>
        <taxon>Vibrionaceae</taxon>
        <taxon>Vibrio</taxon>
    </lineage>
</organism>
<dbReference type="Pfam" id="PF11726">
    <property type="entry name" value="YagK_YfjJ_C"/>
    <property type="match status" value="1"/>
</dbReference>